<evidence type="ECO:0000256" key="1">
    <source>
        <dbReference type="SAM" id="MobiDB-lite"/>
    </source>
</evidence>
<feature type="region of interest" description="Disordered" evidence="1">
    <location>
        <begin position="96"/>
        <end position="117"/>
    </location>
</feature>
<reference evidence="2" key="1">
    <citation type="submission" date="2019-08" db="EMBL/GenBank/DDBJ databases">
        <authorList>
            <person name="Kucharzyk K."/>
            <person name="Murdoch R.W."/>
            <person name="Higgins S."/>
            <person name="Loffler F."/>
        </authorList>
    </citation>
    <scope>NUCLEOTIDE SEQUENCE</scope>
</reference>
<gene>
    <name evidence="2" type="ORF">SDC9_156242</name>
</gene>
<feature type="region of interest" description="Disordered" evidence="1">
    <location>
        <begin position="1"/>
        <end position="38"/>
    </location>
</feature>
<organism evidence="2">
    <name type="scientific">bioreactor metagenome</name>
    <dbReference type="NCBI Taxonomy" id="1076179"/>
    <lineage>
        <taxon>unclassified sequences</taxon>
        <taxon>metagenomes</taxon>
        <taxon>ecological metagenomes</taxon>
    </lineage>
</organism>
<dbReference type="EMBL" id="VSSQ01055050">
    <property type="protein sequence ID" value="MPN08954.1"/>
    <property type="molecule type" value="Genomic_DNA"/>
</dbReference>
<evidence type="ECO:0000313" key="2">
    <source>
        <dbReference type="EMBL" id="MPN08954.1"/>
    </source>
</evidence>
<proteinExistence type="predicted"/>
<accession>A0A645F8M7</accession>
<name>A0A645F8M7_9ZZZZ</name>
<sequence>MVPKTLIGRAPLMQQRQRPPTMGEALHSGGIAQPAGKIPGMAKLMNDRPLAEDSRIELDPMGAGEAQLPDGFGDDGHAAQPTDVLLAHRPDPKQVFTGFQQGGPRRIRPGAGNIHLI</sequence>
<comment type="caution">
    <text evidence="2">The sequence shown here is derived from an EMBL/GenBank/DDBJ whole genome shotgun (WGS) entry which is preliminary data.</text>
</comment>
<dbReference type="AlphaFoldDB" id="A0A645F8M7"/>
<protein>
    <submittedName>
        <fullName evidence="2">Uncharacterized protein</fullName>
    </submittedName>
</protein>